<keyword evidence="2" id="KW-0456">Lyase</keyword>
<protein>
    <recommendedName>
        <fullName evidence="5">Cobalamin biosynthesis protein CbiX</fullName>
    </recommendedName>
</protein>
<gene>
    <name evidence="3" type="ORF">GCM10017586_22550</name>
</gene>
<dbReference type="PANTHER" id="PTHR33542">
    <property type="entry name" value="SIROHYDROCHLORIN FERROCHELATASE, CHLOROPLASTIC"/>
    <property type="match status" value="1"/>
</dbReference>
<dbReference type="GO" id="GO:0016829">
    <property type="term" value="F:lyase activity"/>
    <property type="evidence" value="ECO:0007669"/>
    <property type="project" value="UniProtKB-KW"/>
</dbReference>
<reference evidence="3" key="2">
    <citation type="submission" date="2023-01" db="EMBL/GenBank/DDBJ databases">
        <authorList>
            <person name="Sun Q."/>
            <person name="Evtushenko L."/>
        </authorList>
    </citation>
    <scope>NUCLEOTIDE SEQUENCE</scope>
    <source>
        <strain evidence="3">VKM Ac-1447</strain>
    </source>
</reference>
<dbReference type="RefSeq" id="WP_210006794.1">
    <property type="nucleotide sequence ID" value="NZ_BSEO01000014.1"/>
</dbReference>
<dbReference type="CDD" id="cd03416">
    <property type="entry name" value="CbiX_SirB_N"/>
    <property type="match status" value="1"/>
</dbReference>
<proteinExistence type="predicted"/>
<dbReference type="EMBL" id="BSEO01000014">
    <property type="protein sequence ID" value="GLJ80572.1"/>
    <property type="molecule type" value="Genomic_DNA"/>
</dbReference>
<dbReference type="GO" id="GO:0046872">
    <property type="term" value="F:metal ion binding"/>
    <property type="evidence" value="ECO:0007669"/>
    <property type="project" value="UniProtKB-KW"/>
</dbReference>
<sequence>MNPILIACSHGTSSLEGRAAISALVDRVRAMLPEVRVDEAFVDVQEPEIDAVVAAVPAGAASVVVPVLLSTGFHTRVDIARAVAAAPGPCVATAALGPNPLLAELLAERLHAAGLDAATDAVVLAAAGSSDPAAAVDVAAMAELLAARLGRPVTTGFAAGAGTRIAEAVSAAREAGAKRVFAASYVLAPGHFAGVIAAGGADVVTPPLAPEDAVAAVIVERYRAAAR</sequence>
<evidence type="ECO:0000256" key="1">
    <source>
        <dbReference type="ARBA" id="ARBA00022723"/>
    </source>
</evidence>
<dbReference type="InterPro" id="IPR050963">
    <property type="entry name" value="Sirohydro_Cobaltochel/CbiX"/>
</dbReference>
<organism evidence="3 4">
    <name type="scientific">Microbacterium imperiale</name>
    <dbReference type="NCBI Taxonomy" id="33884"/>
    <lineage>
        <taxon>Bacteria</taxon>
        <taxon>Bacillati</taxon>
        <taxon>Actinomycetota</taxon>
        <taxon>Actinomycetes</taxon>
        <taxon>Micrococcales</taxon>
        <taxon>Microbacteriaceae</taxon>
        <taxon>Microbacterium</taxon>
    </lineage>
</organism>
<evidence type="ECO:0000313" key="4">
    <source>
        <dbReference type="Proteomes" id="UP001142317"/>
    </source>
</evidence>
<keyword evidence="1" id="KW-0479">Metal-binding</keyword>
<comment type="caution">
    <text evidence="3">The sequence shown here is derived from an EMBL/GenBank/DDBJ whole genome shotgun (WGS) entry which is preliminary data.</text>
</comment>
<dbReference type="AlphaFoldDB" id="A0A9W6HHM4"/>
<accession>A0A9W6HHM4</accession>
<name>A0A9W6HHM4_9MICO</name>
<dbReference type="SUPFAM" id="SSF53800">
    <property type="entry name" value="Chelatase"/>
    <property type="match status" value="1"/>
</dbReference>
<dbReference type="Gene3D" id="3.40.50.1400">
    <property type="match status" value="2"/>
</dbReference>
<reference evidence="3" key="1">
    <citation type="journal article" date="2014" name="Int. J. Syst. Evol. Microbiol.">
        <title>Complete genome sequence of Corynebacterium casei LMG S-19264T (=DSM 44701T), isolated from a smear-ripened cheese.</title>
        <authorList>
            <consortium name="US DOE Joint Genome Institute (JGI-PGF)"/>
            <person name="Walter F."/>
            <person name="Albersmeier A."/>
            <person name="Kalinowski J."/>
            <person name="Ruckert C."/>
        </authorList>
    </citation>
    <scope>NUCLEOTIDE SEQUENCE</scope>
    <source>
        <strain evidence="3">VKM Ac-1447</strain>
    </source>
</reference>
<dbReference type="Pfam" id="PF01903">
    <property type="entry name" value="CbiX"/>
    <property type="match status" value="2"/>
</dbReference>
<evidence type="ECO:0000256" key="2">
    <source>
        <dbReference type="ARBA" id="ARBA00023239"/>
    </source>
</evidence>
<evidence type="ECO:0008006" key="5">
    <source>
        <dbReference type="Google" id="ProtNLM"/>
    </source>
</evidence>
<dbReference type="InterPro" id="IPR002762">
    <property type="entry name" value="CbiX-like"/>
</dbReference>
<keyword evidence="4" id="KW-1185">Reference proteome</keyword>
<evidence type="ECO:0000313" key="3">
    <source>
        <dbReference type="EMBL" id="GLJ80572.1"/>
    </source>
</evidence>
<dbReference type="PANTHER" id="PTHR33542:SF5">
    <property type="entry name" value="FERROCHELATASE CHE1"/>
    <property type="match status" value="1"/>
</dbReference>
<dbReference type="Proteomes" id="UP001142317">
    <property type="component" value="Unassembled WGS sequence"/>
</dbReference>